<evidence type="ECO:0000256" key="1">
    <source>
        <dbReference type="ARBA" id="ARBA00001946"/>
    </source>
</evidence>
<organism evidence="7 8">
    <name type="scientific">Bacillus weihaiensis</name>
    <dbReference type="NCBI Taxonomy" id="1547283"/>
    <lineage>
        <taxon>Bacteria</taxon>
        <taxon>Bacillati</taxon>
        <taxon>Bacillota</taxon>
        <taxon>Bacilli</taxon>
        <taxon>Bacillales</taxon>
        <taxon>Bacillaceae</taxon>
        <taxon>Bacillus</taxon>
    </lineage>
</organism>
<dbReference type="InterPro" id="IPR000092">
    <property type="entry name" value="Polyprenyl_synt"/>
</dbReference>
<comment type="cofactor">
    <cofactor evidence="1">
        <name>Mg(2+)</name>
        <dbReference type="ChEBI" id="CHEBI:18420"/>
    </cofactor>
</comment>
<dbReference type="AlphaFoldDB" id="A0A1L3MXT8"/>
<keyword evidence="8" id="KW-1185">Reference proteome</keyword>
<evidence type="ECO:0000256" key="2">
    <source>
        <dbReference type="ARBA" id="ARBA00006706"/>
    </source>
</evidence>
<protein>
    <recommendedName>
        <fullName evidence="9">Competence protein ComQ</fullName>
    </recommendedName>
</protein>
<gene>
    <name evidence="7" type="ORF">A9C19_17625</name>
</gene>
<dbReference type="STRING" id="1547283.A9C19_17625"/>
<dbReference type="GO" id="GO:0008299">
    <property type="term" value="P:isoprenoid biosynthetic process"/>
    <property type="evidence" value="ECO:0007669"/>
    <property type="project" value="InterPro"/>
</dbReference>
<proteinExistence type="inferred from homology"/>
<dbReference type="Pfam" id="PF00348">
    <property type="entry name" value="polyprenyl_synt"/>
    <property type="match status" value="1"/>
</dbReference>
<dbReference type="InterPro" id="IPR033965">
    <property type="entry name" value="ComQ"/>
</dbReference>
<evidence type="ECO:0000313" key="7">
    <source>
        <dbReference type="EMBL" id="APH07159.1"/>
    </source>
</evidence>
<evidence type="ECO:0000256" key="6">
    <source>
        <dbReference type="RuleBase" id="RU004466"/>
    </source>
</evidence>
<evidence type="ECO:0008006" key="9">
    <source>
        <dbReference type="Google" id="ProtNLM"/>
    </source>
</evidence>
<comment type="similarity">
    <text evidence="2 6">Belongs to the FPP/GGPP synthase family.</text>
</comment>
<evidence type="ECO:0000256" key="5">
    <source>
        <dbReference type="ARBA" id="ARBA00022842"/>
    </source>
</evidence>
<dbReference type="SUPFAM" id="SSF48576">
    <property type="entry name" value="Terpenoid synthases"/>
    <property type="match status" value="1"/>
</dbReference>
<dbReference type="CDD" id="cd00867">
    <property type="entry name" value="Trans_IPPS"/>
    <property type="match status" value="1"/>
</dbReference>
<sequence>MDSHQKIIDCASGLIKSSFIQEELRLWALGYINFKLSDSTNFSKITGIHYDIFRGESNEEEKISILTIAELILLASDIMDDLQDDDAGENPWADVSLGQNLNIVVGILIICLKHIDDIDTSPIVKDWLRETIHRNTLQSINGQYIDLSNNITLESEYISMVSLKSGSLIKVACLLGAGRIDDETLQKIETYSNHLGIIAQIRNDVHDLVKGSFKSDIMFKKKTLPILYYLNRNNPKFLPIQDYYLGDQLYSDMTYKETTIFHETLIYGGGVEYCKVLEQLYIHKFKECINNLDLSSFHKDLLINMKI</sequence>
<reference evidence="7 8" key="1">
    <citation type="journal article" date="2016" name="Sci. Rep.">
        <title>Complete genome sequence and transcriptomic analysis of a novel marine strain Bacillus weihaiensis reveals the mechanism of brown algae degradation.</title>
        <authorList>
            <person name="Zhu Y."/>
            <person name="Chen P."/>
            <person name="Bao Y."/>
            <person name="Men Y."/>
            <person name="Zeng Y."/>
            <person name="Yang J."/>
            <person name="Sun J."/>
            <person name="Sun Y."/>
        </authorList>
    </citation>
    <scope>NUCLEOTIDE SEQUENCE [LARGE SCALE GENOMIC DNA]</scope>
    <source>
        <strain evidence="7 8">Alg07</strain>
    </source>
</reference>
<keyword evidence="5" id="KW-0460">Magnesium</keyword>
<dbReference type="InterPro" id="IPR008949">
    <property type="entry name" value="Isoprenoid_synthase_dom_sf"/>
</dbReference>
<keyword evidence="3 6" id="KW-0808">Transferase</keyword>
<dbReference type="KEGG" id="bwh:A9C19_17625"/>
<accession>A0A1L3MXT8</accession>
<dbReference type="GO" id="GO:0004659">
    <property type="term" value="F:prenyltransferase activity"/>
    <property type="evidence" value="ECO:0007669"/>
    <property type="project" value="InterPro"/>
</dbReference>
<dbReference type="SFLD" id="SFLDG01211">
    <property type="entry name" value="Competence_Regulatory_Protein"/>
    <property type="match status" value="1"/>
</dbReference>
<dbReference type="EMBL" id="CP016020">
    <property type="protein sequence ID" value="APH07159.1"/>
    <property type="molecule type" value="Genomic_DNA"/>
</dbReference>
<dbReference type="SFLD" id="SFLDS00005">
    <property type="entry name" value="Isoprenoid_Synthase_Type_I"/>
    <property type="match status" value="1"/>
</dbReference>
<dbReference type="PANTHER" id="PTHR12001:SF69">
    <property type="entry name" value="ALL TRANS-POLYPRENYL-DIPHOSPHATE SYNTHASE PDSS1"/>
    <property type="match status" value="1"/>
</dbReference>
<dbReference type="Gene3D" id="1.10.600.10">
    <property type="entry name" value="Farnesyl Diphosphate Synthase"/>
    <property type="match status" value="1"/>
</dbReference>
<dbReference type="GO" id="GO:0046872">
    <property type="term" value="F:metal ion binding"/>
    <property type="evidence" value="ECO:0007669"/>
    <property type="project" value="UniProtKB-KW"/>
</dbReference>
<evidence type="ECO:0000313" key="8">
    <source>
        <dbReference type="Proteomes" id="UP000181936"/>
    </source>
</evidence>
<dbReference type="Proteomes" id="UP000181936">
    <property type="component" value="Chromosome"/>
</dbReference>
<name>A0A1L3MXT8_9BACI</name>
<evidence type="ECO:0000256" key="3">
    <source>
        <dbReference type="ARBA" id="ARBA00022679"/>
    </source>
</evidence>
<dbReference type="PANTHER" id="PTHR12001">
    <property type="entry name" value="GERANYLGERANYL PYROPHOSPHATE SYNTHASE"/>
    <property type="match status" value="1"/>
</dbReference>
<evidence type="ECO:0000256" key="4">
    <source>
        <dbReference type="ARBA" id="ARBA00022723"/>
    </source>
</evidence>
<keyword evidence="4" id="KW-0479">Metal-binding</keyword>